<feature type="modified residue" description="4-aspartylphosphate" evidence="1">
    <location>
        <position position="63"/>
    </location>
</feature>
<proteinExistence type="predicted"/>
<dbReference type="InterPro" id="IPR001789">
    <property type="entry name" value="Sig_transdc_resp-reg_receiver"/>
</dbReference>
<dbReference type="InterPro" id="IPR011006">
    <property type="entry name" value="CheY-like_superfamily"/>
</dbReference>
<name>K0PXB8_9HYPH</name>
<dbReference type="RefSeq" id="WP_007537493.1">
    <property type="nucleotide sequence ID" value="NZ_HF536773.1"/>
</dbReference>
<evidence type="ECO:0000259" key="2">
    <source>
        <dbReference type="PROSITE" id="PS50110"/>
    </source>
</evidence>
<dbReference type="GO" id="GO:0000160">
    <property type="term" value="P:phosphorelay signal transduction system"/>
    <property type="evidence" value="ECO:0007669"/>
    <property type="project" value="InterPro"/>
</dbReference>
<dbReference type="Proteomes" id="UP000009319">
    <property type="component" value="Unassembled WGS sequence"/>
</dbReference>
<dbReference type="HOGENOM" id="CLU_000445_69_11_5"/>
<protein>
    <submittedName>
        <fullName evidence="3">Response regulator receiver protein</fullName>
    </submittedName>
</protein>
<accession>K0PXB8</accession>
<comment type="caution">
    <text evidence="3">The sequence shown here is derived from an EMBL/GenBank/DDBJ whole genome shotgun (WGS) entry which is preliminary data.</text>
</comment>
<gene>
    <name evidence="3" type="ORF">BN77_p11172</name>
</gene>
<dbReference type="Pfam" id="PF00072">
    <property type="entry name" value="Response_reg"/>
    <property type="match status" value="1"/>
</dbReference>
<reference evidence="3 4" key="1">
    <citation type="journal article" date="2013" name="Genome Announc.">
        <title>Draft Genome Sequence of Rhizobium mesoamericanum STM3625, a Nitrogen-Fixing Symbiont of Mimosa pudica Isolated in French Guiana (South America).</title>
        <authorList>
            <person name="Moulin L."/>
            <person name="Mornico D."/>
            <person name="Melkonian R."/>
            <person name="Klonowska A."/>
        </authorList>
    </citation>
    <scope>NUCLEOTIDE SEQUENCE [LARGE SCALE GENOMIC DNA]</scope>
    <source>
        <strain evidence="3 4">STM3625</strain>
    </source>
</reference>
<feature type="domain" description="Response regulatory" evidence="2">
    <location>
        <begin position="13"/>
        <end position="123"/>
    </location>
</feature>
<dbReference type="PROSITE" id="PS50110">
    <property type="entry name" value="RESPONSE_REGULATORY"/>
    <property type="match status" value="1"/>
</dbReference>
<keyword evidence="4" id="KW-1185">Reference proteome</keyword>
<dbReference type="AlphaFoldDB" id="K0PXB8"/>
<sequence>MEKNNQNLFSGMRVLIVEDEYFLADETRRRLQDLGATVVGPAAKVSRALDLIAREHIDAAIIDVYLGDELAFAVADELEERGISFVFATGYDPSSMPGKYKRFALCVKPIELERVAVALSLCRPD</sequence>
<keyword evidence="1" id="KW-0597">Phosphoprotein</keyword>
<organism evidence="3 4">
    <name type="scientific">Rhizobium mesoamericanum STM3625</name>
    <dbReference type="NCBI Taxonomy" id="1211777"/>
    <lineage>
        <taxon>Bacteria</taxon>
        <taxon>Pseudomonadati</taxon>
        <taxon>Pseudomonadota</taxon>
        <taxon>Alphaproteobacteria</taxon>
        <taxon>Hyphomicrobiales</taxon>
        <taxon>Rhizobiaceae</taxon>
        <taxon>Rhizobium/Agrobacterium group</taxon>
        <taxon>Rhizobium</taxon>
    </lineage>
</organism>
<dbReference type="eggNOG" id="COG0784">
    <property type="taxonomic scope" value="Bacteria"/>
</dbReference>
<evidence type="ECO:0000313" key="3">
    <source>
        <dbReference type="EMBL" id="CCM78488.1"/>
    </source>
</evidence>
<dbReference type="EMBL" id="CANI01000039">
    <property type="protein sequence ID" value="CCM78488.1"/>
    <property type="molecule type" value="Genomic_DNA"/>
</dbReference>
<dbReference type="STRING" id="1211777.BN77_p11172"/>
<dbReference type="SMART" id="SM00448">
    <property type="entry name" value="REC"/>
    <property type="match status" value="1"/>
</dbReference>
<dbReference type="Gene3D" id="3.40.50.2300">
    <property type="match status" value="1"/>
</dbReference>
<evidence type="ECO:0000256" key="1">
    <source>
        <dbReference type="PROSITE-ProRule" id="PRU00169"/>
    </source>
</evidence>
<dbReference type="SUPFAM" id="SSF52172">
    <property type="entry name" value="CheY-like"/>
    <property type="match status" value="1"/>
</dbReference>
<evidence type="ECO:0000313" key="4">
    <source>
        <dbReference type="Proteomes" id="UP000009319"/>
    </source>
</evidence>